<evidence type="ECO:0000313" key="3">
    <source>
        <dbReference type="EMBL" id="ADU39196.1"/>
    </source>
</evidence>
<feature type="transmembrane region" description="Helical" evidence="2">
    <location>
        <begin position="47"/>
        <end position="70"/>
    </location>
</feature>
<dbReference type="RefSeq" id="WP_013543404.1">
    <property type="nucleotide sequence ID" value="NC_014931.1"/>
</dbReference>
<protein>
    <recommendedName>
        <fullName evidence="5">Transmembrane protein</fullName>
    </recommendedName>
</protein>
<sequence length="100" mass="11135">MSRIDALRGPNKLLRIFAATALAGTVDSAHCAQAPASWFWTDAGIDRLLMLLAALFWVVTHLWALIVLWAERRAALAKRRPTASLEAEVREARHDRDTAT</sequence>
<reference evidence="3 4" key="2">
    <citation type="journal article" date="2013" name="Genome Announc.">
        <title>Genome of the Root-Associated Plant Growth-Promoting Bacterium Variovorax paradoxus Strain EPS.</title>
        <authorList>
            <person name="Han J.I."/>
            <person name="Spain J.C."/>
            <person name="Leadbetter J.R."/>
            <person name="Ovchinnikova G."/>
            <person name="Goodwin L.A."/>
            <person name="Han C.S."/>
            <person name="Woyke T."/>
            <person name="Davenport K.W."/>
            <person name="Orwin P.M."/>
        </authorList>
    </citation>
    <scope>NUCLEOTIDE SEQUENCE [LARGE SCALE GENOMIC DNA]</scope>
    <source>
        <strain evidence="3 4">EPS</strain>
    </source>
</reference>
<dbReference type="HOGENOM" id="CLU_2304836_0_0_4"/>
<keyword evidence="2" id="KW-0812">Transmembrane</keyword>
<gene>
    <name evidence="3" type="ordered locus">Varpa_5036</name>
</gene>
<evidence type="ECO:0000313" key="4">
    <source>
        <dbReference type="Proteomes" id="UP000008917"/>
    </source>
</evidence>
<feature type="region of interest" description="Disordered" evidence="1">
    <location>
        <begin position="78"/>
        <end position="100"/>
    </location>
</feature>
<accession>E6V357</accession>
<dbReference type="EMBL" id="CP002417">
    <property type="protein sequence ID" value="ADU39196.1"/>
    <property type="molecule type" value="Genomic_DNA"/>
</dbReference>
<dbReference type="KEGG" id="vpe:Varpa_5036"/>
<dbReference type="OrthoDB" id="8859421at2"/>
<keyword evidence="2" id="KW-1133">Transmembrane helix</keyword>
<proteinExistence type="predicted"/>
<evidence type="ECO:0008006" key="5">
    <source>
        <dbReference type="Google" id="ProtNLM"/>
    </source>
</evidence>
<dbReference type="AlphaFoldDB" id="E6V357"/>
<name>E6V357_VARPE</name>
<dbReference type="STRING" id="595537.Varpa_5036"/>
<feature type="compositionally biased region" description="Basic and acidic residues" evidence="1">
    <location>
        <begin position="87"/>
        <end position="100"/>
    </location>
</feature>
<evidence type="ECO:0000256" key="1">
    <source>
        <dbReference type="SAM" id="MobiDB-lite"/>
    </source>
</evidence>
<keyword evidence="2" id="KW-0472">Membrane</keyword>
<evidence type="ECO:0000256" key="2">
    <source>
        <dbReference type="SAM" id="Phobius"/>
    </source>
</evidence>
<organism evidence="3 4">
    <name type="scientific">Variovorax paradoxus (strain EPS)</name>
    <dbReference type="NCBI Taxonomy" id="595537"/>
    <lineage>
        <taxon>Bacteria</taxon>
        <taxon>Pseudomonadati</taxon>
        <taxon>Pseudomonadota</taxon>
        <taxon>Betaproteobacteria</taxon>
        <taxon>Burkholderiales</taxon>
        <taxon>Comamonadaceae</taxon>
        <taxon>Variovorax</taxon>
    </lineage>
</organism>
<reference evidence="4" key="1">
    <citation type="submission" date="2010-12" db="EMBL/GenBank/DDBJ databases">
        <title>Complete sequence of Variovorax paradoxus EPS.</title>
        <authorList>
            <consortium name="US DOE Joint Genome Institute"/>
            <person name="Lucas S."/>
            <person name="Copeland A."/>
            <person name="Lapidus A."/>
            <person name="Cheng J.-F."/>
            <person name="Goodwin L."/>
            <person name="Pitluck S."/>
            <person name="Teshima H."/>
            <person name="Detter J.C."/>
            <person name="Han C."/>
            <person name="Tapia R."/>
            <person name="Land M."/>
            <person name="Hauser L."/>
            <person name="Kyrpides N."/>
            <person name="Ivanova N."/>
            <person name="Ovchinnikova G."/>
            <person name="Orwin P."/>
            <person name="Han J.-I.G."/>
            <person name="Woyke T."/>
        </authorList>
    </citation>
    <scope>NUCLEOTIDE SEQUENCE [LARGE SCALE GENOMIC DNA]</scope>
    <source>
        <strain evidence="4">EPS</strain>
    </source>
</reference>
<dbReference type="Proteomes" id="UP000008917">
    <property type="component" value="Chromosome"/>
</dbReference>